<dbReference type="GO" id="GO:0046654">
    <property type="term" value="P:tetrahydrofolate biosynthetic process"/>
    <property type="evidence" value="ECO:0007669"/>
    <property type="project" value="TreeGrafter"/>
</dbReference>
<gene>
    <name evidence="2" type="ORF">WN50_00230</name>
</gene>
<dbReference type="Gene3D" id="3.20.20.20">
    <property type="entry name" value="Dihydropteroate synthase-like"/>
    <property type="match status" value="1"/>
</dbReference>
<name>A0A0F5YP86_9CYAN</name>
<organism evidence="2 3">
    <name type="scientific">Limnoraphis robusta CS-951</name>
    <dbReference type="NCBI Taxonomy" id="1637645"/>
    <lineage>
        <taxon>Bacteria</taxon>
        <taxon>Bacillati</taxon>
        <taxon>Cyanobacteriota</taxon>
        <taxon>Cyanophyceae</taxon>
        <taxon>Oscillatoriophycideae</taxon>
        <taxon>Oscillatoriales</taxon>
        <taxon>Sirenicapillariaceae</taxon>
        <taxon>Limnoraphis</taxon>
    </lineage>
</organism>
<dbReference type="InterPro" id="IPR045031">
    <property type="entry name" value="DHP_synth-like"/>
</dbReference>
<dbReference type="PROSITE" id="PS50972">
    <property type="entry name" value="PTERIN_BINDING"/>
    <property type="match status" value="1"/>
</dbReference>
<dbReference type="AlphaFoldDB" id="A0A0F5YP86"/>
<protein>
    <submittedName>
        <fullName evidence="2">Dihydropteroate synthase</fullName>
    </submittedName>
</protein>
<dbReference type="PANTHER" id="PTHR20941:SF1">
    <property type="entry name" value="FOLIC ACID SYNTHESIS PROTEIN FOL1"/>
    <property type="match status" value="1"/>
</dbReference>
<sequence>MLRLEDLYEIHEKYQPALDAQVETFAIGDQIFDFNVRSAILGVVNLSKDSKHKESICLTTEQAIRRSIILNTGGADIIDIGSEATGSKAERVEDFKQISMIIPLLRDLHKRGILTSVETYNPQVAKECLQAGANIINLTGSKDSEAIYRLVSEFDAGVIICYLQGGNAREVVNFTAGDDPVELMYEYFAREIEVATRLGVKKIFIDAGFGFEYQNLKESLLRIRYQMKTMLTSFRLRTLGFPICQQLPHAFEFFGEERRNGQLFFAVLALLGKTDLIRTHEVPKIKAVLDTMDFF</sequence>
<evidence type="ECO:0000313" key="3">
    <source>
        <dbReference type="Proteomes" id="UP000033607"/>
    </source>
</evidence>
<dbReference type="Pfam" id="PF00809">
    <property type="entry name" value="Pterin_bind"/>
    <property type="match status" value="1"/>
</dbReference>
<comment type="caution">
    <text evidence="2">The sequence shown here is derived from an EMBL/GenBank/DDBJ whole genome shotgun (WGS) entry which is preliminary data.</text>
</comment>
<evidence type="ECO:0000259" key="1">
    <source>
        <dbReference type="PROSITE" id="PS50972"/>
    </source>
</evidence>
<dbReference type="Proteomes" id="UP000033607">
    <property type="component" value="Unassembled WGS sequence"/>
</dbReference>
<evidence type="ECO:0000313" key="2">
    <source>
        <dbReference type="EMBL" id="KKD40010.1"/>
    </source>
</evidence>
<dbReference type="SUPFAM" id="SSF51717">
    <property type="entry name" value="Dihydropteroate synthetase-like"/>
    <property type="match status" value="1"/>
</dbReference>
<dbReference type="GO" id="GO:0004156">
    <property type="term" value="F:dihydropteroate synthase activity"/>
    <property type="evidence" value="ECO:0007669"/>
    <property type="project" value="TreeGrafter"/>
</dbReference>
<proteinExistence type="predicted"/>
<feature type="domain" description="Pterin-binding" evidence="1">
    <location>
        <begin position="38"/>
        <end position="290"/>
    </location>
</feature>
<dbReference type="EMBL" id="LATL02000111">
    <property type="protein sequence ID" value="KKD40010.1"/>
    <property type="molecule type" value="Genomic_DNA"/>
</dbReference>
<dbReference type="InterPro" id="IPR000489">
    <property type="entry name" value="Pterin-binding_dom"/>
</dbReference>
<dbReference type="InterPro" id="IPR011005">
    <property type="entry name" value="Dihydropteroate_synth-like_sf"/>
</dbReference>
<reference evidence="2 3" key="1">
    <citation type="submission" date="2015-06" db="EMBL/GenBank/DDBJ databases">
        <title>Draft genome assembly of filamentous brackish cyanobacterium Limnoraphis robusta strain CS-951.</title>
        <authorList>
            <person name="Willis A."/>
            <person name="Parks M."/>
            <person name="Burford M.A."/>
        </authorList>
    </citation>
    <scope>NUCLEOTIDE SEQUENCE [LARGE SCALE GENOMIC DNA]</scope>
    <source>
        <strain evidence="2 3">CS-951</strain>
    </source>
</reference>
<dbReference type="RefSeq" id="WP_046276478.1">
    <property type="nucleotide sequence ID" value="NZ_LATL02000111.1"/>
</dbReference>
<dbReference type="OrthoDB" id="9811744at2"/>
<accession>A0A0F5YP86</accession>
<dbReference type="PANTHER" id="PTHR20941">
    <property type="entry name" value="FOLATE SYNTHESIS PROTEINS"/>
    <property type="match status" value="1"/>
</dbReference>